<protein>
    <recommendedName>
        <fullName evidence="4">DUF3784 domain-containing protein</fullName>
    </recommendedName>
</protein>
<name>A0ABP3U2H1_9CLOT</name>
<reference evidence="3" key="1">
    <citation type="journal article" date="2019" name="Int. J. Syst. Evol. Microbiol.">
        <title>The Global Catalogue of Microorganisms (GCM) 10K type strain sequencing project: providing services to taxonomists for standard genome sequencing and annotation.</title>
        <authorList>
            <consortium name="The Broad Institute Genomics Platform"/>
            <consortium name="The Broad Institute Genome Sequencing Center for Infectious Disease"/>
            <person name="Wu L."/>
            <person name="Ma J."/>
        </authorList>
    </citation>
    <scope>NUCLEOTIDE SEQUENCE [LARGE SCALE GENOMIC DNA]</scope>
    <source>
        <strain evidence="3">JCM 1405</strain>
    </source>
</reference>
<gene>
    <name evidence="2" type="ORF">GCM10008905_10690</name>
</gene>
<accession>A0ABP3U2H1</accession>
<feature type="transmembrane region" description="Helical" evidence="1">
    <location>
        <begin position="84"/>
        <end position="103"/>
    </location>
</feature>
<dbReference type="Proteomes" id="UP001500339">
    <property type="component" value="Unassembled WGS sequence"/>
</dbReference>
<keyword evidence="1" id="KW-0472">Membrane</keyword>
<keyword evidence="1" id="KW-0812">Transmembrane</keyword>
<keyword evidence="1" id="KW-1133">Transmembrane helix</keyword>
<evidence type="ECO:0000256" key="1">
    <source>
        <dbReference type="SAM" id="Phobius"/>
    </source>
</evidence>
<dbReference type="EMBL" id="BAAACF010000001">
    <property type="protein sequence ID" value="GAA0720915.1"/>
    <property type="molecule type" value="Genomic_DNA"/>
</dbReference>
<dbReference type="RefSeq" id="WP_343767471.1">
    <property type="nucleotide sequence ID" value="NZ_BAAACF010000001.1"/>
</dbReference>
<proteinExistence type="predicted"/>
<keyword evidence="3" id="KW-1185">Reference proteome</keyword>
<feature type="transmembrane region" description="Helical" evidence="1">
    <location>
        <begin position="6"/>
        <end position="27"/>
    </location>
</feature>
<organism evidence="2 3">
    <name type="scientific">Clostridium malenominatum</name>
    <dbReference type="NCBI Taxonomy" id="1539"/>
    <lineage>
        <taxon>Bacteria</taxon>
        <taxon>Bacillati</taxon>
        <taxon>Bacillota</taxon>
        <taxon>Clostridia</taxon>
        <taxon>Eubacteriales</taxon>
        <taxon>Clostridiaceae</taxon>
        <taxon>Clostridium</taxon>
    </lineage>
</organism>
<comment type="caution">
    <text evidence="2">The sequence shown here is derived from an EMBL/GenBank/DDBJ whole genome shotgun (WGS) entry which is preliminary data.</text>
</comment>
<sequence>MDKFQRGIVVITFASLAIYIVLSIVNVEKSSKWIKWYWQMDVDEQRKYDPRIAICRLKKMLVIMLAVGMCGFLFSWFIKPVISIITLGVIMVILVFSISYIGPKNCLLSEKNKIIITKFHI</sequence>
<evidence type="ECO:0000313" key="2">
    <source>
        <dbReference type="EMBL" id="GAA0720915.1"/>
    </source>
</evidence>
<evidence type="ECO:0000313" key="3">
    <source>
        <dbReference type="Proteomes" id="UP001500339"/>
    </source>
</evidence>
<evidence type="ECO:0008006" key="4">
    <source>
        <dbReference type="Google" id="ProtNLM"/>
    </source>
</evidence>
<feature type="transmembrane region" description="Helical" evidence="1">
    <location>
        <begin position="60"/>
        <end position="78"/>
    </location>
</feature>